<dbReference type="Gene3D" id="3.40.1410.10">
    <property type="entry name" value="Chorismate lyase-like"/>
    <property type="match status" value="1"/>
</dbReference>
<dbReference type="SMART" id="SM00345">
    <property type="entry name" value="HTH_GNTR"/>
    <property type="match status" value="1"/>
</dbReference>
<dbReference type="InterPro" id="IPR028978">
    <property type="entry name" value="Chorismate_lyase_/UTRA_dom_sf"/>
</dbReference>
<gene>
    <name evidence="5" type="ORF">CLV63_1237</name>
</gene>
<dbReference type="Proteomes" id="UP000240542">
    <property type="component" value="Unassembled WGS sequence"/>
</dbReference>
<dbReference type="PANTHER" id="PTHR44846">
    <property type="entry name" value="MANNOSYL-D-GLYCERATE TRANSPORT/METABOLISM SYSTEM REPRESSOR MNGR-RELATED"/>
    <property type="match status" value="1"/>
</dbReference>
<dbReference type="CDD" id="cd07377">
    <property type="entry name" value="WHTH_GntR"/>
    <property type="match status" value="1"/>
</dbReference>
<dbReference type="PRINTS" id="PR00035">
    <property type="entry name" value="HTHGNTR"/>
</dbReference>
<dbReference type="InterPro" id="IPR036390">
    <property type="entry name" value="WH_DNA-bd_sf"/>
</dbReference>
<dbReference type="GO" id="GO:0003700">
    <property type="term" value="F:DNA-binding transcription factor activity"/>
    <property type="evidence" value="ECO:0007669"/>
    <property type="project" value="InterPro"/>
</dbReference>
<dbReference type="Pfam" id="PF07702">
    <property type="entry name" value="UTRA"/>
    <property type="match status" value="1"/>
</dbReference>
<proteinExistence type="predicted"/>
<accession>A0A2P8CYY1</accession>
<dbReference type="GO" id="GO:0003677">
    <property type="term" value="F:DNA binding"/>
    <property type="evidence" value="ECO:0007669"/>
    <property type="project" value="UniProtKB-KW"/>
</dbReference>
<dbReference type="EMBL" id="PYGA01000023">
    <property type="protein sequence ID" value="PSK90178.1"/>
    <property type="molecule type" value="Genomic_DNA"/>
</dbReference>
<keyword evidence="2" id="KW-0238">DNA-binding</keyword>
<evidence type="ECO:0000259" key="4">
    <source>
        <dbReference type="PROSITE" id="PS50949"/>
    </source>
</evidence>
<feature type="domain" description="HTH gntR-type" evidence="4">
    <location>
        <begin position="27"/>
        <end position="95"/>
    </location>
</feature>
<keyword evidence="1" id="KW-0805">Transcription regulation</keyword>
<organism evidence="5 6">
    <name type="scientific">Murinocardiopsis flavida</name>
    <dbReference type="NCBI Taxonomy" id="645275"/>
    <lineage>
        <taxon>Bacteria</taxon>
        <taxon>Bacillati</taxon>
        <taxon>Actinomycetota</taxon>
        <taxon>Actinomycetes</taxon>
        <taxon>Streptosporangiales</taxon>
        <taxon>Nocardiopsidaceae</taxon>
        <taxon>Murinocardiopsis</taxon>
    </lineage>
</organism>
<keyword evidence="3" id="KW-0804">Transcription</keyword>
<reference evidence="5 6" key="1">
    <citation type="submission" date="2018-03" db="EMBL/GenBank/DDBJ databases">
        <title>Genomic Encyclopedia of Archaeal and Bacterial Type Strains, Phase II (KMG-II): from individual species to whole genera.</title>
        <authorList>
            <person name="Goeker M."/>
        </authorList>
    </citation>
    <scope>NUCLEOTIDE SEQUENCE [LARGE SCALE GENOMIC DNA]</scope>
    <source>
        <strain evidence="5 6">DSM 45312</strain>
    </source>
</reference>
<dbReference type="InterPro" id="IPR011663">
    <property type="entry name" value="UTRA"/>
</dbReference>
<evidence type="ECO:0000313" key="5">
    <source>
        <dbReference type="EMBL" id="PSK90178.1"/>
    </source>
</evidence>
<comment type="caution">
    <text evidence="5">The sequence shown here is derived from an EMBL/GenBank/DDBJ whole genome shotgun (WGS) entry which is preliminary data.</text>
</comment>
<evidence type="ECO:0000256" key="1">
    <source>
        <dbReference type="ARBA" id="ARBA00023015"/>
    </source>
</evidence>
<dbReference type="InterPro" id="IPR000524">
    <property type="entry name" value="Tscrpt_reg_HTH_GntR"/>
</dbReference>
<dbReference type="SUPFAM" id="SSF46785">
    <property type="entry name" value="Winged helix' DNA-binding domain"/>
    <property type="match status" value="1"/>
</dbReference>
<dbReference type="PROSITE" id="PS50949">
    <property type="entry name" value="HTH_GNTR"/>
    <property type="match status" value="1"/>
</dbReference>
<keyword evidence="6" id="KW-1185">Reference proteome</keyword>
<evidence type="ECO:0000313" key="6">
    <source>
        <dbReference type="Proteomes" id="UP000240542"/>
    </source>
</evidence>
<evidence type="ECO:0000256" key="2">
    <source>
        <dbReference type="ARBA" id="ARBA00023125"/>
    </source>
</evidence>
<dbReference type="Pfam" id="PF00392">
    <property type="entry name" value="GntR"/>
    <property type="match status" value="1"/>
</dbReference>
<dbReference type="AlphaFoldDB" id="A0A2P8CYY1"/>
<dbReference type="PANTHER" id="PTHR44846:SF16">
    <property type="entry name" value="TRANSCRIPTIONAL REGULATOR PHNF-RELATED"/>
    <property type="match status" value="1"/>
</dbReference>
<evidence type="ECO:0000256" key="3">
    <source>
        <dbReference type="ARBA" id="ARBA00023163"/>
    </source>
</evidence>
<dbReference type="Gene3D" id="1.10.10.10">
    <property type="entry name" value="Winged helix-like DNA-binding domain superfamily/Winged helix DNA-binding domain"/>
    <property type="match status" value="1"/>
</dbReference>
<dbReference type="InterPro" id="IPR036388">
    <property type="entry name" value="WH-like_DNA-bd_sf"/>
</dbReference>
<protein>
    <submittedName>
        <fullName evidence="5">GntR family transcriptional regulator</fullName>
    </submittedName>
</protein>
<dbReference type="SUPFAM" id="SSF64288">
    <property type="entry name" value="Chorismate lyase-like"/>
    <property type="match status" value="1"/>
</dbReference>
<sequence length="264" mass="28629">MVYLVYSAVMADDTSDPDRAPGAPGQLDVVARAHRVLSDELNRGVFAAGSRLPGERELSGRLGISRGTLRKVLARLAEEQRIEPSPHRGWYVGSSQMVSEPASELISFTEMARARGLRPTARVLDRTERPAGYEEAARLVLGPAAPLIELRRLRGLDDRPVCVETAKIPRGVAPQLAAADMTDRSIHAALEEHSGVRVVRSDFMVWAAAAQAETAELLDLEPGAPVLIGEALTYAQTGSPVLLTQTVYRSDAYRFAATLTRTHP</sequence>
<dbReference type="SMART" id="SM00866">
    <property type="entry name" value="UTRA"/>
    <property type="match status" value="1"/>
</dbReference>
<name>A0A2P8CYY1_9ACTN</name>
<dbReference type="InterPro" id="IPR050679">
    <property type="entry name" value="Bact_HTH_transcr_reg"/>
</dbReference>